<keyword evidence="5" id="KW-0732">Signal</keyword>
<evidence type="ECO:0000256" key="1">
    <source>
        <dbReference type="ARBA" id="ARBA00004141"/>
    </source>
</evidence>
<dbReference type="InterPro" id="IPR011852">
    <property type="entry name" value="TRAP_TAXI"/>
</dbReference>
<evidence type="ECO:0000256" key="3">
    <source>
        <dbReference type="ARBA" id="ARBA00022989"/>
    </source>
</evidence>
<dbReference type="Gene3D" id="3.40.190.10">
    <property type="entry name" value="Periplasmic binding protein-like II"/>
    <property type="match status" value="2"/>
</dbReference>
<dbReference type="EMBL" id="CP072748">
    <property type="protein sequence ID" value="QTX10022.1"/>
    <property type="molecule type" value="Genomic_DNA"/>
</dbReference>
<keyword evidence="8" id="KW-1185">Reference proteome</keyword>
<comment type="subcellular location">
    <subcellularLocation>
        <location evidence="1">Membrane</location>
        <topology evidence="1">Multi-pass membrane protein</topology>
    </subcellularLocation>
</comment>
<reference evidence="6 8" key="1">
    <citation type="submission" date="2021-03" db="EMBL/GenBank/DDBJ databases">
        <title>Draft genome and methylome analysis of Thiotrix fructosivoruns ATCC 49748.</title>
        <authorList>
            <person name="Fomenkov A."/>
            <person name="Grabovich M.Y."/>
            <person name="Roberts R.J."/>
        </authorList>
    </citation>
    <scope>NUCLEOTIDE SEQUENCE [LARGE SCALE GENOMIC DNA]</scope>
    <source>
        <strain evidence="6 8">ATCC 49748</strain>
    </source>
</reference>
<dbReference type="AlphaFoldDB" id="A0A8B0SM66"/>
<dbReference type="Pfam" id="PF16868">
    <property type="entry name" value="NMT1_3"/>
    <property type="match status" value="1"/>
</dbReference>
<reference evidence="7" key="2">
    <citation type="submission" date="2021-04" db="EMBL/GenBank/DDBJ databases">
        <title>Complete Genome and methylome analysis of Thiothrix fructosivorans ATCC 49748.</title>
        <authorList>
            <person name="Fomenkov A."/>
            <person name="Sun L."/>
            <person name="Vincze T."/>
            <person name="Grabovich M.Y."/>
            <person name="Roberts R.J."/>
        </authorList>
    </citation>
    <scope>NUCLEOTIDE SEQUENCE</scope>
    <source>
        <strain evidence="7">ATCC 49748</strain>
    </source>
</reference>
<keyword evidence="4" id="KW-0472">Membrane</keyword>
<dbReference type="SUPFAM" id="SSF53850">
    <property type="entry name" value="Periplasmic binding protein-like II"/>
    <property type="match status" value="1"/>
</dbReference>
<dbReference type="PANTHER" id="PTHR42941:SF1">
    <property type="entry name" value="SLL1037 PROTEIN"/>
    <property type="match status" value="1"/>
</dbReference>
<keyword evidence="3" id="KW-1133">Transmembrane helix</keyword>
<proteinExistence type="predicted"/>
<evidence type="ECO:0000256" key="2">
    <source>
        <dbReference type="ARBA" id="ARBA00022692"/>
    </source>
</evidence>
<evidence type="ECO:0000313" key="6">
    <source>
        <dbReference type="EMBL" id="MBO0615237.1"/>
    </source>
</evidence>
<evidence type="ECO:0000313" key="8">
    <source>
        <dbReference type="Proteomes" id="UP000664466"/>
    </source>
</evidence>
<organism evidence="7">
    <name type="scientific">Thiothrix fructosivorans</name>
    <dbReference type="NCBI Taxonomy" id="111770"/>
    <lineage>
        <taxon>Bacteria</taxon>
        <taxon>Pseudomonadati</taxon>
        <taxon>Pseudomonadota</taxon>
        <taxon>Gammaproteobacteria</taxon>
        <taxon>Thiotrichales</taxon>
        <taxon>Thiotrichaceae</taxon>
        <taxon>Thiothrix</taxon>
    </lineage>
</organism>
<dbReference type="Pfam" id="PF05128">
    <property type="entry name" value="DUF697"/>
    <property type="match status" value="1"/>
</dbReference>
<accession>A0A8B0SM66</accession>
<dbReference type="NCBIfam" id="TIGR02122">
    <property type="entry name" value="TRAP_TAXI"/>
    <property type="match status" value="1"/>
</dbReference>
<feature type="signal peptide" evidence="5">
    <location>
        <begin position="1"/>
        <end position="19"/>
    </location>
</feature>
<dbReference type="InterPro" id="IPR021147">
    <property type="entry name" value="DUF697"/>
</dbReference>
<evidence type="ECO:0000256" key="4">
    <source>
        <dbReference type="ARBA" id="ARBA00023136"/>
    </source>
</evidence>
<dbReference type="RefSeq" id="WP_207252960.1">
    <property type="nucleotide sequence ID" value="NZ_JAFMPM010000008.1"/>
</dbReference>
<feature type="chain" id="PRO_5032875436" evidence="5">
    <location>
        <begin position="20"/>
        <end position="619"/>
    </location>
</feature>
<gene>
    <name evidence="7" type="ORF">J1836_015655</name>
    <name evidence="6" type="ORF">J1836_20270</name>
</gene>
<protein>
    <submittedName>
        <fullName evidence="7">TAXI family TRAP transporter solute-binding subunit</fullName>
    </submittedName>
</protein>
<dbReference type="PANTHER" id="PTHR42941">
    <property type="entry name" value="SLL1037 PROTEIN"/>
    <property type="match status" value="1"/>
</dbReference>
<name>A0A8B0SM66_9GAMM</name>
<dbReference type="Proteomes" id="UP000664466">
    <property type="component" value="Unassembled WGS sequence"/>
</dbReference>
<sequence length="619" mass="68264">MVILVIGFYVAWQFVPTSAANTLKIAVGGTSGAYYDYAKRYQQNVQAEGLSLEIVSVAGSVEALQIVKEGKADLALVQGGVAHSTLPDAAEQGLHSIASLFYEPLWVFYRKELGDISHLNALRGKRLSIGKQGSGTQVLVSQLLTDNDITKDNSSLQPLLMDEAETKLLAGEIDALFIMTLPNAAIVSKLISSPDIALMDFQRQSITYTSHYPFLNALTLGEGIIDLKNNLPDHNVTMLTTAATLVAGKDIHPEHVRLFSREAHKIHSQQGLLEKPREFPSIDHLEIPIHPTAEQYLQQGPSWLEKIFPFWLASRLDQLKIMLIPLLTLLIPLSKGIMPLYQWRIRSRIYPWYKTLSQLDRKLDSLDLPATEQEIARLHNLHGELANTVSVPLAHMPEFYQLRTHADHILMRLKERHILLLGDTVATVPVIAQPEPVLVPPKEPVMEQVNSILETTHTAESPPEAIPTLSDLAAIHTERRQHAQRIVRKHLLAGAAMSAIPIPLLDVAALTSTQLHLLDKLSQHYAVGFDKKLAKAKLFSLLSSTLPTTTIIGLSSLTKLIPGIGTLSGGASLSALSGAVIYATGNIFIRHFEAGGTLENFDTKQQTNAFRTDLQTHYE</sequence>
<keyword evidence="2" id="KW-0812">Transmembrane</keyword>
<evidence type="ECO:0000256" key="5">
    <source>
        <dbReference type="SAM" id="SignalP"/>
    </source>
</evidence>
<evidence type="ECO:0000313" key="7">
    <source>
        <dbReference type="EMBL" id="QTX10022.1"/>
    </source>
</evidence>
<dbReference type="EMBL" id="JAFMPM010000008">
    <property type="protein sequence ID" value="MBO0615237.1"/>
    <property type="molecule type" value="Genomic_DNA"/>
</dbReference>
<dbReference type="GO" id="GO:0016020">
    <property type="term" value="C:membrane"/>
    <property type="evidence" value="ECO:0007669"/>
    <property type="project" value="UniProtKB-SubCell"/>
</dbReference>